<sequence>MSISNDSPPRVQRVSSSVSNRLLIKFSDLSESGFDYSQSGLWSPPVKRNVFLSSPGIIMSEQEMLDKLHNVMEARQKKRYRVCFNAFWCSPKRSYWNH</sequence>
<reference evidence="2" key="2">
    <citation type="submission" date="2022-03" db="EMBL/GenBank/DDBJ databases">
        <title>Draft title - Genomic analysis of global carrot germplasm unveils the trajectory of domestication and the origin of high carotenoid orange carrot.</title>
        <authorList>
            <person name="Iorizzo M."/>
            <person name="Ellison S."/>
            <person name="Senalik D."/>
            <person name="Macko-Podgorni A."/>
            <person name="Grzebelus D."/>
            <person name="Bostan H."/>
            <person name="Rolling W."/>
            <person name="Curaba J."/>
            <person name="Simon P."/>
        </authorList>
    </citation>
    <scope>NUCLEOTIDE SEQUENCE</scope>
    <source>
        <tissue evidence="2">Leaf</tissue>
    </source>
</reference>
<dbReference type="EMBL" id="LNRQ01000001">
    <property type="protein sequence ID" value="KZN11333.1"/>
    <property type="molecule type" value="Genomic_DNA"/>
</dbReference>
<protein>
    <submittedName>
        <fullName evidence="1">Uncharacterized protein</fullName>
    </submittedName>
</protein>
<evidence type="ECO:0000313" key="3">
    <source>
        <dbReference type="Proteomes" id="UP000077755"/>
    </source>
</evidence>
<dbReference type="AlphaFoldDB" id="A0A162B8G0"/>
<dbReference type="OMA" id="ACLCSPK"/>
<keyword evidence="3" id="KW-1185">Reference proteome</keyword>
<proteinExistence type="predicted"/>
<evidence type="ECO:0000313" key="1">
    <source>
        <dbReference type="EMBL" id="KZN11333.1"/>
    </source>
</evidence>
<gene>
    <name evidence="1" type="ORF">DCAR_003989</name>
    <name evidence="2" type="ORF">DCAR_0104250</name>
</gene>
<dbReference type="EMBL" id="CP093343">
    <property type="protein sequence ID" value="WOG85063.1"/>
    <property type="molecule type" value="Genomic_DNA"/>
</dbReference>
<dbReference type="PANTHER" id="PTHR34287:SF2">
    <property type="match status" value="1"/>
</dbReference>
<evidence type="ECO:0000313" key="2">
    <source>
        <dbReference type="EMBL" id="WOG85063.1"/>
    </source>
</evidence>
<organism evidence="1">
    <name type="scientific">Daucus carota subsp. sativus</name>
    <name type="common">Carrot</name>
    <dbReference type="NCBI Taxonomy" id="79200"/>
    <lineage>
        <taxon>Eukaryota</taxon>
        <taxon>Viridiplantae</taxon>
        <taxon>Streptophyta</taxon>
        <taxon>Embryophyta</taxon>
        <taxon>Tracheophyta</taxon>
        <taxon>Spermatophyta</taxon>
        <taxon>Magnoliopsida</taxon>
        <taxon>eudicotyledons</taxon>
        <taxon>Gunneridae</taxon>
        <taxon>Pentapetalae</taxon>
        <taxon>asterids</taxon>
        <taxon>campanulids</taxon>
        <taxon>Apiales</taxon>
        <taxon>Apiaceae</taxon>
        <taxon>Apioideae</taxon>
        <taxon>Scandiceae</taxon>
        <taxon>Daucinae</taxon>
        <taxon>Daucus</taxon>
        <taxon>Daucus sect. Daucus</taxon>
    </lineage>
</organism>
<reference evidence="1" key="1">
    <citation type="journal article" date="2016" name="Nat. Genet.">
        <title>A high-quality carrot genome assembly provides new insights into carotenoid accumulation and asterid genome evolution.</title>
        <authorList>
            <person name="Iorizzo M."/>
            <person name="Ellison S."/>
            <person name="Senalik D."/>
            <person name="Zeng P."/>
            <person name="Satapoomin P."/>
            <person name="Huang J."/>
            <person name="Bowman M."/>
            <person name="Iovene M."/>
            <person name="Sanseverino W."/>
            <person name="Cavagnaro P."/>
            <person name="Yildiz M."/>
            <person name="Macko-Podgorni A."/>
            <person name="Moranska E."/>
            <person name="Grzebelus E."/>
            <person name="Grzebelus D."/>
            <person name="Ashrafi H."/>
            <person name="Zheng Z."/>
            <person name="Cheng S."/>
            <person name="Spooner D."/>
            <person name="Van Deynze A."/>
            <person name="Simon P."/>
        </authorList>
    </citation>
    <scope>NUCLEOTIDE SEQUENCE [LARGE SCALE GENOMIC DNA]</scope>
    <source>
        <tissue evidence="1">Leaf</tissue>
    </source>
</reference>
<name>A0A162B8G0_DAUCS</name>
<accession>A0A162B8G0</accession>
<dbReference type="Gramene" id="KZN11333">
    <property type="protein sequence ID" value="KZN11333"/>
    <property type="gene ID" value="DCAR_003989"/>
</dbReference>
<dbReference type="Proteomes" id="UP000077755">
    <property type="component" value="Chromosome 1"/>
</dbReference>
<dbReference type="PANTHER" id="PTHR34287">
    <property type="entry name" value="OS06G0551500 PROTEIN-RELATED"/>
    <property type="match status" value="1"/>
</dbReference>